<evidence type="ECO:0000313" key="2">
    <source>
        <dbReference type="Proteomes" id="UP000367750"/>
    </source>
</evidence>
<gene>
    <name evidence="1" type="ORF">F4V43_02365</name>
</gene>
<sequence length="110" mass="12612">MSKVNVYDNTWRQGPVVARVEYNEYLDGWNGSNWSDGGLGTHLGITQLRDGRYVLIHGTQWDGQRDWAETVSDEEALDAILKSGNDRMLEGTRFRRLKELAEKTLVQEVK</sequence>
<organism evidence="1 2">
    <name type="scientific">Paenibacillus spiritus</name>
    <dbReference type="NCBI Taxonomy" id="2496557"/>
    <lineage>
        <taxon>Bacteria</taxon>
        <taxon>Bacillati</taxon>
        <taxon>Bacillota</taxon>
        <taxon>Bacilli</taxon>
        <taxon>Bacillales</taxon>
        <taxon>Paenibacillaceae</taxon>
        <taxon>Paenibacillus</taxon>
    </lineage>
</organism>
<dbReference type="Proteomes" id="UP000367750">
    <property type="component" value="Unassembled WGS sequence"/>
</dbReference>
<reference evidence="1 2" key="1">
    <citation type="submission" date="2019-09" db="EMBL/GenBank/DDBJ databases">
        <title>Bacillus ochoae sp. nov., Paenibacillus whitsoniae sp. nov., Paenibacillus spiritus sp. nov. Isolated from the Mars Exploration Rover during spacecraft assembly.</title>
        <authorList>
            <person name="Seuylemezian A."/>
            <person name="Vaishampayan P."/>
        </authorList>
    </citation>
    <scope>NUCLEOTIDE SEQUENCE [LARGE SCALE GENOMIC DNA]</scope>
    <source>
        <strain evidence="1 2">MER_111</strain>
    </source>
</reference>
<dbReference type="RefSeq" id="WP_150456640.1">
    <property type="nucleotide sequence ID" value="NZ_VYKK01000004.1"/>
</dbReference>
<dbReference type="EMBL" id="VYKK01000004">
    <property type="protein sequence ID" value="KAA9007350.1"/>
    <property type="molecule type" value="Genomic_DNA"/>
</dbReference>
<dbReference type="AlphaFoldDB" id="A0A5J5GH67"/>
<accession>A0A5J5GH67</accession>
<comment type="caution">
    <text evidence="1">The sequence shown here is derived from an EMBL/GenBank/DDBJ whole genome shotgun (WGS) entry which is preliminary data.</text>
</comment>
<proteinExistence type="predicted"/>
<evidence type="ECO:0000313" key="1">
    <source>
        <dbReference type="EMBL" id="KAA9007350.1"/>
    </source>
</evidence>
<dbReference type="OrthoDB" id="2083346at2"/>
<protein>
    <submittedName>
        <fullName evidence="1">Uncharacterized protein</fullName>
    </submittedName>
</protein>
<name>A0A5J5GH67_9BACL</name>
<keyword evidence="2" id="KW-1185">Reference proteome</keyword>